<accession>A0A8K0IMZ5</accession>
<evidence type="ECO:0000313" key="4">
    <source>
        <dbReference type="Proteomes" id="UP000797356"/>
    </source>
</evidence>
<name>A0A8K0IMZ5_COCNU</name>
<reference evidence="3" key="1">
    <citation type="journal article" date="2017" name="Gigascience">
        <title>The genome draft of coconut (Cocos nucifera).</title>
        <authorList>
            <person name="Xiao Y."/>
            <person name="Xu P."/>
            <person name="Fan H."/>
            <person name="Baudouin L."/>
            <person name="Xia W."/>
            <person name="Bocs S."/>
            <person name="Xu J."/>
            <person name="Li Q."/>
            <person name="Guo A."/>
            <person name="Zhou L."/>
            <person name="Li J."/>
            <person name="Wu Y."/>
            <person name="Ma Z."/>
            <person name="Armero A."/>
            <person name="Issali A.E."/>
            <person name="Liu N."/>
            <person name="Peng M."/>
            <person name="Yang Y."/>
        </authorList>
    </citation>
    <scope>NUCLEOTIDE SEQUENCE</scope>
    <source>
        <tissue evidence="3">Spear leaf of Hainan Tall coconut</tissue>
    </source>
</reference>
<keyword evidence="1" id="KW-0732">Signal</keyword>
<dbReference type="Proteomes" id="UP000797356">
    <property type="component" value="Chromosome 11"/>
</dbReference>
<evidence type="ECO:0000259" key="2">
    <source>
        <dbReference type="Pfam" id="PF25268"/>
    </source>
</evidence>
<comment type="caution">
    <text evidence="3">The sequence shown here is derived from an EMBL/GenBank/DDBJ whole genome shotgun (WGS) entry which is preliminary data.</text>
</comment>
<dbReference type="AlphaFoldDB" id="A0A8K0IMZ5"/>
<proteinExistence type="predicted"/>
<dbReference type="PANTHER" id="PTHR33786:SF2">
    <property type="entry name" value="UBIQUITIN CARBOXYL-TERMINAL HYDROLASE"/>
    <property type="match status" value="1"/>
</dbReference>
<dbReference type="EMBL" id="CM017882">
    <property type="protein sequence ID" value="KAG1363452.1"/>
    <property type="molecule type" value="Genomic_DNA"/>
</dbReference>
<feature type="chain" id="PRO_5035464036" description="DUF7866 domain-containing protein" evidence="1">
    <location>
        <begin position="27"/>
        <end position="91"/>
    </location>
</feature>
<gene>
    <name evidence="3" type="ORF">COCNU_11G002790</name>
</gene>
<dbReference type="OrthoDB" id="1871192at2759"/>
<sequence length="91" mass="9791">MTTKLGDLSHCIFFLLFITFLSNGLSSGHQALSNESAAMKPVAVLGTLVLNETRRRLRSFKICALCTCCGGPKGICLPSPCCYAINCHIPN</sequence>
<feature type="domain" description="DUF7866" evidence="2">
    <location>
        <begin position="59"/>
        <end position="91"/>
    </location>
</feature>
<evidence type="ECO:0000313" key="3">
    <source>
        <dbReference type="EMBL" id="KAG1363452.1"/>
    </source>
</evidence>
<evidence type="ECO:0000256" key="1">
    <source>
        <dbReference type="SAM" id="SignalP"/>
    </source>
</evidence>
<reference evidence="3" key="2">
    <citation type="submission" date="2019-07" db="EMBL/GenBank/DDBJ databases">
        <authorList>
            <person name="Yang Y."/>
            <person name="Bocs S."/>
            <person name="Baudouin L."/>
        </authorList>
    </citation>
    <scope>NUCLEOTIDE SEQUENCE</scope>
    <source>
        <tissue evidence="3">Spear leaf of Hainan Tall coconut</tissue>
    </source>
</reference>
<protein>
    <recommendedName>
        <fullName evidence="2">DUF7866 domain-containing protein</fullName>
    </recommendedName>
</protein>
<organism evidence="3 4">
    <name type="scientific">Cocos nucifera</name>
    <name type="common">Coconut palm</name>
    <dbReference type="NCBI Taxonomy" id="13894"/>
    <lineage>
        <taxon>Eukaryota</taxon>
        <taxon>Viridiplantae</taxon>
        <taxon>Streptophyta</taxon>
        <taxon>Embryophyta</taxon>
        <taxon>Tracheophyta</taxon>
        <taxon>Spermatophyta</taxon>
        <taxon>Magnoliopsida</taxon>
        <taxon>Liliopsida</taxon>
        <taxon>Arecaceae</taxon>
        <taxon>Arecoideae</taxon>
        <taxon>Cocoseae</taxon>
        <taxon>Attaleinae</taxon>
        <taxon>Cocos</taxon>
    </lineage>
</organism>
<dbReference type="PANTHER" id="PTHR33786">
    <property type="entry name" value="UBIQUITIN CARBOXYL-TERMINAL HYDROLASE"/>
    <property type="match status" value="1"/>
</dbReference>
<keyword evidence="4" id="KW-1185">Reference proteome</keyword>
<feature type="signal peptide" evidence="1">
    <location>
        <begin position="1"/>
        <end position="26"/>
    </location>
</feature>
<dbReference type="Pfam" id="PF25268">
    <property type="entry name" value="DUF7866"/>
    <property type="match status" value="1"/>
</dbReference>
<dbReference type="InterPro" id="IPR057188">
    <property type="entry name" value="DUF7866"/>
</dbReference>